<evidence type="ECO:0000313" key="3">
    <source>
        <dbReference type="Proteomes" id="UP001190926"/>
    </source>
</evidence>
<feature type="transmembrane region" description="Helical" evidence="1">
    <location>
        <begin position="20"/>
        <end position="42"/>
    </location>
</feature>
<dbReference type="EMBL" id="SDAM02029616">
    <property type="protein sequence ID" value="KAH6755277.1"/>
    <property type="molecule type" value="Genomic_DNA"/>
</dbReference>
<sequence>MPVDDPNVVKQLEAPVPWIGLYAAAASTICTLAMAADILRGFRSRKYWFPSKCFSLNATSLTLLAVAMKLPMDLTTEMYSATDRLAKVSSIAFMAITTANFLTSLGSMDDKSLLMNVVALGILVITIVGNVCIQIIQMRSFLNSRRALWEESLAMASMLLLLFMFISSALTIMSTKQQLKTMYHDRHKSAKNEGQLVDMRRATTKKLRVLIRKYWVMAETSSPQFVIARSVTSTVSGIVTLLVAIILVEAEIRIAIKEGIFDQTYSSYKKSTRGILLSQTVGVIVGAIAPISRWFVAINYKCRMNNENAFTVESYWTEKLVEWRQSSLSVEIRHLKSRKALHDLKGLIVKLSISVQHLIVLASKLVLVVSIWMTRSIKSSLNYITRSRRNQISDSGSEGSMANAQVDTRRYVIQLEGEVELPAETLRNIFKEMDEIIKKGKTRKPKNLLDLLSKSCNFNGVREFDSSDQVPQQIPYCWSLPVVTLTCIALAIPNVDKDKSECLLHSVTEGLRYMKLIDKLLDKKGQLAKVRAAADAVYVGVELKRKWLDKNLDDIASQGENAEEILQYLIQDSERRVLKFMKKDPRYWPRKVIAANSMYRVSKTILLNHQGGKSVKTDRELFEKLSIMIADILAACLTNLPRAIIKMCHRDAIEKREKGVRKAAMYLGETEEIIAVLQERDLPPVLTTNEAAYIDEWLAKYSQEVVSRPESTADHITINMETDYSCD</sequence>
<feature type="transmembrane region" description="Helical" evidence="1">
    <location>
        <begin position="235"/>
        <end position="256"/>
    </location>
</feature>
<protein>
    <submittedName>
        <fullName evidence="2">Uncharacterized protein</fullName>
    </submittedName>
</protein>
<keyword evidence="1" id="KW-0472">Membrane</keyword>
<name>A0AAD4IMG4_PERFH</name>
<feature type="transmembrane region" description="Helical" evidence="1">
    <location>
        <begin position="276"/>
        <end position="296"/>
    </location>
</feature>
<feature type="transmembrane region" description="Helical" evidence="1">
    <location>
        <begin position="114"/>
        <end position="136"/>
    </location>
</feature>
<dbReference type="PANTHER" id="PTHR35307:SF3">
    <property type="entry name" value="DUF4220 DOMAIN-CONTAINING PROTEIN"/>
    <property type="match status" value="1"/>
</dbReference>
<feature type="transmembrane region" description="Helical" evidence="1">
    <location>
        <begin position="156"/>
        <end position="173"/>
    </location>
</feature>
<evidence type="ECO:0000313" key="2">
    <source>
        <dbReference type="EMBL" id="KAH6755277.1"/>
    </source>
</evidence>
<keyword evidence="3" id="KW-1185">Reference proteome</keyword>
<reference evidence="2 3" key="1">
    <citation type="journal article" date="2021" name="Nat. Commun.">
        <title>Incipient diploidization of the medicinal plant Perilla within 10,000 years.</title>
        <authorList>
            <person name="Zhang Y."/>
            <person name="Shen Q."/>
            <person name="Leng L."/>
            <person name="Zhang D."/>
            <person name="Chen S."/>
            <person name="Shi Y."/>
            <person name="Ning Z."/>
            <person name="Chen S."/>
        </authorList>
    </citation>
    <scope>NUCLEOTIDE SEQUENCE [LARGE SCALE GENOMIC DNA]</scope>
    <source>
        <strain evidence="3">cv. PC099</strain>
    </source>
</reference>
<feature type="transmembrane region" description="Helical" evidence="1">
    <location>
        <begin position="54"/>
        <end position="72"/>
    </location>
</feature>
<gene>
    <name evidence="2" type="ORF">C2S53_015506</name>
</gene>
<dbReference type="Proteomes" id="UP001190926">
    <property type="component" value="Unassembled WGS sequence"/>
</dbReference>
<keyword evidence="1" id="KW-1133">Transmembrane helix</keyword>
<feature type="transmembrane region" description="Helical" evidence="1">
    <location>
        <begin position="84"/>
        <end position="102"/>
    </location>
</feature>
<feature type="transmembrane region" description="Helical" evidence="1">
    <location>
        <begin position="347"/>
        <end position="373"/>
    </location>
</feature>
<dbReference type="PANTHER" id="PTHR35307">
    <property type="entry name" value="PROTEIN, PUTATIVE-RELATED"/>
    <property type="match status" value="1"/>
</dbReference>
<organism evidence="2 3">
    <name type="scientific">Perilla frutescens var. hirtella</name>
    <name type="common">Perilla citriodora</name>
    <name type="synonym">Perilla setoyensis</name>
    <dbReference type="NCBI Taxonomy" id="608512"/>
    <lineage>
        <taxon>Eukaryota</taxon>
        <taxon>Viridiplantae</taxon>
        <taxon>Streptophyta</taxon>
        <taxon>Embryophyta</taxon>
        <taxon>Tracheophyta</taxon>
        <taxon>Spermatophyta</taxon>
        <taxon>Magnoliopsida</taxon>
        <taxon>eudicotyledons</taxon>
        <taxon>Gunneridae</taxon>
        <taxon>Pentapetalae</taxon>
        <taxon>asterids</taxon>
        <taxon>lamiids</taxon>
        <taxon>Lamiales</taxon>
        <taxon>Lamiaceae</taxon>
        <taxon>Nepetoideae</taxon>
        <taxon>Elsholtzieae</taxon>
        <taxon>Perilla</taxon>
    </lineage>
</organism>
<accession>A0AAD4IMG4</accession>
<keyword evidence="1" id="KW-0812">Transmembrane</keyword>
<dbReference type="AlphaFoldDB" id="A0AAD4IMG4"/>
<proteinExistence type="predicted"/>
<comment type="caution">
    <text evidence="2">The sequence shown here is derived from an EMBL/GenBank/DDBJ whole genome shotgun (WGS) entry which is preliminary data.</text>
</comment>
<evidence type="ECO:0000256" key="1">
    <source>
        <dbReference type="SAM" id="Phobius"/>
    </source>
</evidence>